<dbReference type="EMBL" id="JAUFPT010000061">
    <property type="protein sequence ID" value="MDN3572608.1"/>
    <property type="molecule type" value="Genomic_DNA"/>
</dbReference>
<feature type="transmembrane region" description="Helical" evidence="1">
    <location>
        <begin position="152"/>
        <end position="172"/>
    </location>
</feature>
<evidence type="ECO:0000313" key="2">
    <source>
        <dbReference type="EMBL" id="MDN3572608.1"/>
    </source>
</evidence>
<name>A0ABT8ATI3_9HYPH</name>
<dbReference type="RefSeq" id="WP_238290040.1">
    <property type="nucleotide sequence ID" value="NZ_BPQS01000019.1"/>
</dbReference>
<dbReference type="PANTHER" id="PTHR43044:SF1">
    <property type="entry name" value="QUINOL:CYTOCHROME C OXIDOREDUCTASE QUINONE-BINDING SUBUNIT 2"/>
    <property type="match status" value="1"/>
</dbReference>
<accession>A0ABT8ATI3</accession>
<keyword evidence="1" id="KW-1133">Transmembrane helix</keyword>
<feature type="transmembrane region" description="Helical" evidence="1">
    <location>
        <begin position="226"/>
        <end position="247"/>
    </location>
</feature>
<reference evidence="3" key="1">
    <citation type="journal article" date="2019" name="Int. J. Syst. Evol. Microbiol.">
        <title>The Global Catalogue of Microorganisms (GCM) 10K type strain sequencing project: providing services to taxonomists for standard genome sequencing and annotation.</title>
        <authorList>
            <consortium name="The Broad Institute Genomics Platform"/>
            <consortium name="The Broad Institute Genome Sequencing Center for Infectious Disease"/>
            <person name="Wu L."/>
            <person name="Ma J."/>
        </authorList>
    </citation>
    <scope>NUCLEOTIDE SEQUENCE [LARGE SCALE GENOMIC DNA]</scope>
    <source>
        <strain evidence="3">CECT 7806</strain>
    </source>
</reference>
<dbReference type="Proteomes" id="UP001244297">
    <property type="component" value="Unassembled WGS sequence"/>
</dbReference>
<feature type="transmembrane region" description="Helical" evidence="1">
    <location>
        <begin position="50"/>
        <end position="73"/>
    </location>
</feature>
<keyword evidence="1" id="KW-0472">Membrane</keyword>
<evidence type="ECO:0000313" key="3">
    <source>
        <dbReference type="Proteomes" id="UP001244297"/>
    </source>
</evidence>
<gene>
    <name evidence="2" type="ORF">QWZ18_18495</name>
</gene>
<keyword evidence="1" id="KW-0812">Transmembrane</keyword>
<keyword evidence="3" id="KW-1185">Reference proteome</keyword>
<feature type="transmembrane region" description="Helical" evidence="1">
    <location>
        <begin position="259"/>
        <end position="277"/>
    </location>
</feature>
<sequence length="325" mass="34021">MMANLARGWLVAWLVWSAVPVGSLVLMLIHRVTGGRWGEALAPALRPAAGLIPLAALAFLGVALSLPALYPWAADPGTVKPGVAELYLDPALFDLRAAVTLVGWSVLALLCLAGRCSPLAAALGLSFYGLTISLVAVDWILSVEPHFTSSAFAANVAFHQILAALAWAALASPPGLDAERAADLAGLILATLLGVLYLSLMSYIVAWYGDLPEKSVWYLRRGTGPWIAVLLAALAAGGLLPFAALLFGRIRRSVASLRVVGLLTLIGVALHLAWYVLPAYEAGAGPAAAWAALCAALLALLSAPVGRQITRRLARIRAAGRPRHT</sequence>
<comment type="caution">
    <text evidence="2">The sequence shown here is derived from an EMBL/GenBank/DDBJ whole genome shotgun (WGS) entry which is preliminary data.</text>
</comment>
<feature type="transmembrane region" description="Helical" evidence="1">
    <location>
        <begin position="6"/>
        <end position="29"/>
    </location>
</feature>
<feature type="transmembrane region" description="Helical" evidence="1">
    <location>
        <begin position="283"/>
        <end position="305"/>
    </location>
</feature>
<dbReference type="PANTHER" id="PTHR43044">
    <property type="match status" value="1"/>
</dbReference>
<feature type="transmembrane region" description="Helical" evidence="1">
    <location>
        <begin position="119"/>
        <end position="140"/>
    </location>
</feature>
<proteinExistence type="predicted"/>
<feature type="transmembrane region" description="Helical" evidence="1">
    <location>
        <begin position="93"/>
        <end position="112"/>
    </location>
</feature>
<protein>
    <submittedName>
        <fullName evidence="2">Uncharacterized protein</fullName>
    </submittedName>
</protein>
<organism evidence="2 3">
    <name type="scientific">Methylobacterium longum</name>
    <dbReference type="NCBI Taxonomy" id="767694"/>
    <lineage>
        <taxon>Bacteria</taxon>
        <taxon>Pseudomonadati</taxon>
        <taxon>Pseudomonadota</taxon>
        <taxon>Alphaproteobacteria</taxon>
        <taxon>Hyphomicrobiales</taxon>
        <taxon>Methylobacteriaceae</taxon>
        <taxon>Methylobacterium</taxon>
    </lineage>
</organism>
<feature type="transmembrane region" description="Helical" evidence="1">
    <location>
        <begin position="184"/>
        <end position="206"/>
    </location>
</feature>
<evidence type="ECO:0000256" key="1">
    <source>
        <dbReference type="SAM" id="Phobius"/>
    </source>
</evidence>